<dbReference type="RefSeq" id="WP_256400894.1">
    <property type="nucleotide sequence ID" value="NZ_JANHJR010000003.1"/>
</dbReference>
<name>A0ABD6DL75_9EURY</name>
<protein>
    <submittedName>
        <fullName evidence="2">Uncharacterized protein</fullName>
    </submittedName>
</protein>
<organism evidence="2 3">
    <name type="scientific">Haloarchaeobius litoreus</name>
    <dbReference type="NCBI Taxonomy" id="755306"/>
    <lineage>
        <taxon>Archaea</taxon>
        <taxon>Methanobacteriati</taxon>
        <taxon>Methanobacteriota</taxon>
        <taxon>Stenosarchaea group</taxon>
        <taxon>Halobacteria</taxon>
        <taxon>Halobacteriales</taxon>
        <taxon>Halorubellaceae</taxon>
        <taxon>Haloarchaeobius</taxon>
    </lineage>
</organism>
<dbReference type="EMBL" id="JBHUDO010000003">
    <property type="protein sequence ID" value="MFD1647040.1"/>
    <property type="molecule type" value="Genomic_DNA"/>
</dbReference>
<accession>A0ABD6DL75</accession>
<evidence type="ECO:0000256" key="1">
    <source>
        <dbReference type="SAM" id="Phobius"/>
    </source>
</evidence>
<keyword evidence="1" id="KW-0472">Membrane</keyword>
<dbReference type="Proteomes" id="UP001597034">
    <property type="component" value="Unassembled WGS sequence"/>
</dbReference>
<feature type="transmembrane region" description="Helical" evidence="1">
    <location>
        <begin position="45"/>
        <end position="68"/>
    </location>
</feature>
<evidence type="ECO:0000313" key="2">
    <source>
        <dbReference type="EMBL" id="MFD1647040.1"/>
    </source>
</evidence>
<gene>
    <name evidence="2" type="ORF">ACFSBL_15220</name>
</gene>
<dbReference type="AlphaFoldDB" id="A0ABD6DL75"/>
<keyword evidence="3" id="KW-1185">Reference proteome</keyword>
<reference evidence="2 3" key="1">
    <citation type="journal article" date="2019" name="Int. J. Syst. Evol. Microbiol.">
        <title>The Global Catalogue of Microorganisms (GCM) 10K type strain sequencing project: providing services to taxonomists for standard genome sequencing and annotation.</title>
        <authorList>
            <consortium name="The Broad Institute Genomics Platform"/>
            <consortium name="The Broad Institute Genome Sequencing Center for Infectious Disease"/>
            <person name="Wu L."/>
            <person name="Ma J."/>
        </authorList>
    </citation>
    <scope>NUCLEOTIDE SEQUENCE [LARGE SCALE GENOMIC DNA]</scope>
    <source>
        <strain evidence="2 3">CGMCC 1.10390</strain>
    </source>
</reference>
<proteinExistence type="predicted"/>
<sequence>MTTVYDAINIFIGLALMAVTAYSAMNTMLTKAAPNTLLVTSSGTLGAVVTLALFALGGIMAAHGLSGWRAGGSRVR</sequence>
<keyword evidence="1" id="KW-1133">Transmembrane helix</keyword>
<keyword evidence="1" id="KW-0812">Transmembrane</keyword>
<evidence type="ECO:0000313" key="3">
    <source>
        <dbReference type="Proteomes" id="UP001597034"/>
    </source>
</evidence>
<feature type="transmembrane region" description="Helical" evidence="1">
    <location>
        <begin position="7"/>
        <end position="25"/>
    </location>
</feature>
<comment type="caution">
    <text evidence="2">The sequence shown here is derived from an EMBL/GenBank/DDBJ whole genome shotgun (WGS) entry which is preliminary data.</text>
</comment>